<protein>
    <recommendedName>
        <fullName evidence="3">AMP-dependent synthetase/ligase domain-containing protein</fullName>
    </recommendedName>
</protein>
<sequence>KADIERMGRIIEQEKIDFIYTIPTVLYRMLDTNMPREYDLSSLKTIRYGASPISPSKLESLLKEFGQIFVQGYASTECWPPATVLARKDHGTDTEEQIKRLGSVGQPVPCVEIRICDDNGQDLPVGEKGEIWIRGPNTVKGYFKDPEQTME</sequence>
<dbReference type="Gene3D" id="2.30.38.10">
    <property type="entry name" value="Luciferase, Domain 3"/>
    <property type="match status" value="1"/>
</dbReference>
<dbReference type="PANTHER" id="PTHR24096:SF149">
    <property type="entry name" value="AMP-BINDING DOMAIN-CONTAINING PROTEIN-RELATED"/>
    <property type="match status" value="1"/>
</dbReference>
<keyword evidence="2" id="KW-0436">Ligase</keyword>
<comment type="similarity">
    <text evidence="1">Belongs to the ATP-dependent AMP-binding enzyme family.</text>
</comment>
<feature type="non-terminal residue" evidence="4">
    <location>
        <position position="151"/>
    </location>
</feature>
<gene>
    <name evidence="4" type="ORF">S12H4_59776</name>
</gene>
<proteinExistence type="inferred from homology"/>
<accession>X1VPG3</accession>
<dbReference type="PANTHER" id="PTHR24096">
    <property type="entry name" value="LONG-CHAIN-FATTY-ACID--COA LIGASE"/>
    <property type="match status" value="1"/>
</dbReference>
<dbReference type="SUPFAM" id="SSF56801">
    <property type="entry name" value="Acetyl-CoA synthetase-like"/>
    <property type="match status" value="1"/>
</dbReference>
<feature type="domain" description="AMP-dependent synthetase/ligase" evidence="3">
    <location>
        <begin position="5"/>
        <end position="143"/>
    </location>
</feature>
<evidence type="ECO:0000256" key="2">
    <source>
        <dbReference type="ARBA" id="ARBA00022598"/>
    </source>
</evidence>
<dbReference type="Pfam" id="PF00501">
    <property type="entry name" value="AMP-binding"/>
    <property type="match status" value="1"/>
</dbReference>
<dbReference type="Gene3D" id="3.40.50.980">
    <property type="match status" value="1"/>
</dbReference>
<evidence type="ECO:0000256" key="1">
    <source>
        <dbReference type="ARBA" id="ARBA00006432"/>
    </source>
</evidence>
<dbReference type="InterPro" id="IPR000873">
    <property type="entry name" value="AMP-dep_synth/lig_dom"/>
</dbReference>
<name>X1VPG3_9ZZZZ</name>
<dbReference type="GO" id="GO:0016405">
    <property type="term" value="F:CoA-ligase activity"/>
    <property type="evidence" value="ECO:0007669"/>
    <property type="project" value="TreeGrafter"/>
</dbReference>
<evidence type="ECO:0000259" key="3">
    <source>
        <dbReference type="Pfam" id="PF00501"/>
    </source>
</evidence>
<reference evidence="4" key="1">
    <citation type="journal article" date="2014" name="Front. Microbiol.">
        <title>High frequency of phylogenetically diverse reductive dehalogenase-homologous genes in deep subseafloor sedimentary metagenomes.</title>
        <authorList>
            <person name="Kawai M."/>
            <person name="Futagami T."/>
            <person name="Toyoda A."/>
            <person name="Takaki Y."/>
            <person name="Nishi S."/>
            <person name="Hori S."/>
            <person name="Arai W."/>
            <person name="Tsubouchi T."/>
            <person name="Morono Y."/>
            <person name="Uchiyama I."/>
            <person name="Ito T."/>
            <person name="Fujiyama A."/>
            <person name="Inagaki F."/>
            <person name="Takami H."/>
        </authorList>
    </citation>
    <scope>NUCLEOTIDE SEQUENCE</scope>
    <source>
        <strain evidence="4">Expedition CK06-06</strain>
    </source>
</reference>
<organism evidence="4">
    <name type="scientific">marine sediment metagenome</name>
    <dbReference type="NCBI Taxonomy" id="412755"/>
    <lineage>
        <taxon>unclassified sequences</taxon>
        <taxon>metagenomes</taxon>
        <taxon>ecological metagenomes</taxon>
    </lineage>
</organism>
<dbReference type="AlphaFoldDB" id="X1VPG3"/>
<evidence type="ECO:0000313" key="4">
    <source>
        <dbReference type="EMBL" id="GAJ18391.1"/>
    </source>
</evidence>
<comment type="caution">
    <text evidence="4">The sequence shown here is derived from an EMBL/GenBank/DDBJ whole genome shotgun (WGS) entry which is preliminary data.</text>
</comment>
<feature type="non-terminal residue" evidence="4">
    <location>
        <position position="1"/>
    </location>
</feature>
<dbReference type="EMBL" id="BARW01039162">
    <property type="protein sequence ID" value="GAJ18391.1"/>
    <property type="molecule type" value="Genomic_DNA"/>
</dbReference>